<dbReference type="RefSeq" id="WP_275090414.1">
    <property type="nucleotide sequence ID" value="NZ_CP119078.1"/>
</dbReference>
<evidence type="ECO:0000313" key="6">
    <source>
        <dbReference type="Proteomes" id="UP001222087"/>
    </source>
</evidence>
<name>A0ABY8AVT7_9GAMM</name>
<dbReference type="EMBL" id="CP119078">
    <property type="protein sequence ID" value="WED44593.1"/>
    <property type="molecule type" value="Genomic_DNA"/>
</dbReference>
<gene>
    <name evidence="5" type="ORF">PXX05_07335</name>
</gene>
<keyword evidence="5" id="KW-0808">Transferase</keyword>
<evidence type="ECO:0000259" key="4">
    <source>
        <dbReference type="Pfam" id="PF00156"/>
    </source>
</evidence>
<organism evidence="5 6">
    <name type="scientific">Legionella cardiaca</name>
    <dbReference type="NCBI Taxonomy" id="1071983"/>
    <lineage>
        <taxon>Bacteria</taxon>
        <taxon>Pseudomonadati</taxon>
        <taxon>Pseudomonadota</taxon>
        <taxon>Gammaproteobacteria</taxon>
        <taxon>Legionellales</taxon>
        <taxon>Legionellaceae</taxon>
        <taxon>Legionella</taxon>
    </lineage>
</organism>
<accession>A0ABY8AVT7</accession>
<evidence type="ECO:0000313" key="5">
    <source>
        <dbReference type="EMBL" id="WED44593.1"/>
    </source>
</evidence>
<dbReference type="CDD" id="cd06223">
    <property type="entry name" value="PRTases_typeI"/>
    <property type="match status" value="1"/>
</dbReference>
<keyword evidence="5" id="KW-0328">Glycosyltransferase</keyword>
<dbReference type="PANTHER" id="PTHR43340:SF1">
    <property type="entry name" value="HYPOXANTHINE PHOSPHORIBOSYLTRANSFERASE"/>
    <property type="match status" value="1"/>
</dbReference>
<evidence type="ECO:0000256" key="1">
    <source>
        <dbReference type="ARBA" id="ARBA00048811"/>
    </source>
</evidence>
<dbReference type="Pfam" id="PF00156">
    <property type="entry name" value="Pribosyltran"/>
    <property type="match status" value="1"/>
</dbReference>
<keyword evidence="6" id="KW-1185">Reference proteome</keyword>
<dbReference type="Proteomes" id="UP001222087">
    <property type="component" value="Chromosome"/>
</dbReference>
<dbReference type="InterPro" id="IPR050408">
    <property type="entry name" value="HGPRT"/>
</dbReference>
<feature type="region of interest" description="Disordered" evidence="3">
    <location>
        <begin position="264"/>
        <end position="284"/>
    </location>
</feature>
<protein>
    <submittedName>
        <fullName evidence="5">Phosphoribosyltransferase family protein</fullName>
    </submittedName>
</protein>
<sequence>MKEKILKKLQKIHSLKTEVTKRVWNNAHPVREIDEDKFDKKGEALTESVIKQRIKLLAERLMKEYPTSNPVLVSLMDGALPFASLLQQELNARGYQYSYTAMQASSYGDEMTSGELKIGSMPKIPLGGRTVFVVDDVCDTGKTYLKIRELLQNQGALKVALVVLVDKVQKRVGNYRPEYVGFEVPADAFIVGMGLDYYGELRNEFEIRAVDVNFLPSPAEKEQLDKEKSLNAELVKLIALEKEAKPGSSNLTIFGLNKDGLNKESLPSHTAQPLPEPEDSYTFQ</sequence>
<evidence type="ECO:0000256" key="3">
    <source>
        <dbReference type="SAM" id="MobiDB-lite"/>
    </source>
</evidence>
<evidence type="ECO:0000256" key="2">
    <source>
        <dbReference type="ARBA" id="ARBA00049402"/>
    </source>
</evidence>
<dbReference type="InterPro" id="IPR000836">
    <property type="entry name" value="PRTase_dom"/>
</dbReference>
<dbReference type="GO" id="GO:0016757">
    <property type="term" value="F:glycosyltransferase activity"/>
    <property type="evidence" value="ECO:0007669"/>
    <property type="project" value="UniProtKB-KW"/>
</dbReference>
<dbReference type="SUPFAM" id="SSF53271">
    <property type="entry name" value="PRTase-like"/>
    <property type="match status" value="1"/>
</dbReference>
<comment type="catalytic activity">
    <reaction evidence="2">
        <text>IMP + diphosphate = hypoxanthine + 5-phospho-alpha-D-ribose 1-diphosphate</text>
        <dbReference type="Rhea" id="RHEA:17973"/>
        <dbReference type="ChEBI" id="CHEBI:17368"/>
        <dbReference type="ChEBI" id="CHEBI:33019"/>
        <dbReference type="ChEBI" id="CHEBI:58017"/>
        <dbReference type="ChEBI" id="CHEBI:58053"/>
        <dbReference type="EC" id="2.4.2.8"/>
    </reaction>
    <physiologicalReaction direction="right-to-left" evidence="2">
        <dbReference type="Rhea" id="RHEA:17975"/>
    </physiologicalReaction>
</comment>
<feature type="domain" description="Phosphoribosyltransferase" evidence="4">
    <location>
        <begin position="50"/>
        <end position="197"/>
    </location>
</feature>
<proteinExistence type="predicted"/>
<dbReference type="PANTHER" id="PTHR43340">
    <property type="entry name" value="HYPOXANTHINE-GUANINE PHOSPHORIBOSYLTRANSFERASE"/>
    <property type="match status" value="1"/>
</dbReference>
<reference evidence="5 6" key="1">
    <citation type="submission" date="2023-02" db="EMBL/GenBank/DDBJ databases">
        <title>Genome Sequence of L. cardiaca H63T.</title>
        <authorList>
            <person name="Lopez A.E."/>
            <person name="Cianciotto N.P."/>
        </authorList>
    </citation>
    <scope>NUCLEOTIDE SEQUENCE [LARGE SCALE GENOMIC DNA]</scope>
    <source>
        <strain evidence="5 6">H63</strain>
    </source>
</reference>
<dbReference type="InterPro" id="IPR029057">
    <property type="entry name" value="PRTase-like"/>
</dbReference>
<comment type="catalytic activity">
    <reaction evidence="1">
        <text>GMP + diphosphate = guanine + 5-phospho-alpha-D-ribose 1-diphosphate</text>
        <dbReference type="Rhea" id="RHEA:25424"/>
        <dbReference type="ChEBI" id="CHEBI:16235"/>
        <dbReference type="ChEBI" id="CHEBI:33019"/>
        <dbReference type="ChEBI" id="CHEBI:58017"/>
        <dbReference type="ChEBI" id="CHEBI:58115"/>
        <dbReference type="EC" id="2.4.2.8"/>
    </reaction>
    <physiologicalReaction direction="right-to-left" evidence="1">
        <dbReference type="Rhea" id="RHEA:25426"/>
    </physiologicalReaction>
</comment>
<dbReference type="Gene3D" id="3.40.50.2020">
    <property type="match status" value="1"/>
</dbReference>